<comment type="subcellular location">
    <subcellularLocation>
        <location evidence="1">Cell membrane</location>
        <topology evidence="1">Multi-pass membrane protein</topology>
    </subcellularLocation>
</comment>
<name>A0A080N2J4_9BIFI</name>
<evidence type="ECO:0000259" key="9">
    <source>
        <dbReference type="Pfam" id="PF00884"/>
    </source>
</evidence>
<keyword evidence="11" id="KW-1185">Reference proteome</keyword>
<dbReference type="CDD" id="cd16015">
    <property type="entry name" value="LTA_synthase"/>
    <property type="match status" value="1"/>
</dbReference>
<dbReference type="STRING" id="1341695.BBOMB_0556"/>
<evidence type="ECO:0000256" key="3">
    <source>
        <dbReference type="ARBA" id="ARBA00022475"/>
    </source>
</evidence>
<evidence type="ECO:0000256" key="5">
    <source>
        <dbReference type="ARBA" id="ARBA00022989"/>
    </source>
</evidence>
<feature type="transmembrane region" description="Helical" evidence="8">
    <location>
        <begin position="147"/>
        <end position="164"/>
    </location>
</feature>
<feature type="transmembrane region" description="Helical" evidence="8">
    <location>
        <begin position="124"/>
        <end position="141"/>
    </location>
</feature>
<comment type="caution">
    <text evidence="10">The sequence shown here is derived from an EMBL/GenBank/DDBJ whole genome shotgun (WGS) entry which is preliminary data.</text>
</comment>
<feature type="transmembrane region" description="Helical" evidence="8">
    <location>
        <begin position="240"/>
        <end position="259"/>
    </location>
</feature>
<organism evidence="10 11">
    <name type="scientific">Bifidobacterium bombi DSM 19703</name>
    <dbReference type="NCBI Taxonomy" id="1341695"/>
    <lineage>
        <taxon>Bacteria</taxon>
        <taxon>Bacillati</taxon>
        <taxon>Actinomycetota</taxon>
        <taxon>Actinomycetes</taxon>
        <taxon>Bifidobacteriales</taxon>
        <taxon>Bifidobacteriaceae</taxon>
        <taxon>Bifidobacterium</taxon>
    </lineage>
</organism>
<keyword evidence="5 8" id="KW-1133">Transmembrane helix</keyword>
<evidence type="ECO:0000313" key="11">
    <source>
        <dbReference type="Proteomes" id="UP000028730"/>
    </source>
</evidence>
<dbReference type="GO" id="GO:0005886">
    <property type="term" value="C:plasma membrane"/>
    <property type="evidence" value="ECO:0007669"/>
    <property type="project" value="UniProtKB-SubCell"/>
</dbReference>
<dbReference type="InterPro" id="IPR017850">
    <property type="entry name" value="Alkaline_phosphatase_core_sf"/>
</dbReference>
<evidence type="ECO:0000256" key="2">
    <source>
        <dbReference type="ARBA" id="ARBA00004936"/>
    </source>
</evidence>
<comment type="pathway">
    <text evidence="2">Cell wall biogenesis; lipoteichoic acid biosynthesis.</text>
</comment>
<keyword evidence="4 8" id="KW-0812">Transmembrane</keyword>
<dbReference type="PANTHER" id="PTHR47371">
    <property type="entry name" value="LIPOTEICHOIC ACID SYNTHASE"/>
    <property type="match status" value="1"/>
</dbReference>
<proteinExistence type="predicted"/>
<gene>
    <name evidence="10" type="ORF">BBOMB_0556</name>
</gene>
<dbReference type="EMBL" id="ATLK01000001">
    <property type="protein sequence ID" value="KFF31218.1"/>
    <property type="molecule type" value="Genomic_DNA"/>
</dbReference>
<feature type="compositionally biased region" description="Basic and acidic residues" evidence="7">
    <location>
        <begin position="30"/>
        <end position="47"/>
    </location>
</feature>
<feature type="transmembrane region" description="Helical" evidence="8">
    <location>
        <begin position="73"/>
        <end position="91"/>
    </location>
</feature>
<evidence type="ECO:0000256" key="7">
    <source>
        <dbReference type="SAM" id="MobiDB-lite"/>
    </source>
</evidence>
<dbReference type="InterPro" id="IPR000917">
    <property type="entry name" value="Sulfatase_N"/>
</dbReference>
<dbReference type="Pfam" id="PF00884">
    <property type="entry name" value="Sulfatase"/>
    <property type="match status" value="1"/>
</dbReference>
<sequence length="729" mass="80318">MIGVHEDDFTGKDEAMHSDDSGMRTTESTDQGKDDDLAEDSVGRDEGCGGQGRVSVPTKGLPHVAGWSMSIRWFGYVLLFLLFDFLCVLLLQQGVTQKSTRTDLSSPLDNAWTMICGIWRNGNLVLFLNMLLLGLIYLFVLMLTNRFWLSSGLLLVLCAIIAVAEHFKVGARYETILPSDLNFLKADAGSILSFIPSGSGGLIALAVLGMIFVVAILWIIARCDRRHGRVVLRMNALRGALVRLVCAVLSLLLVFGYTAQVSVVGSWANVLAHGMGDIPSMWDSVYDAQRNGPLVSFLGQVRPKIMDQPADYNEATMKTIARRYSAAAKSINARRDADMDDGSVLFILSESFSDPTRVPGLTVNADPMPQIRSIKDETTSGLMLSSGYGGGTANLEYMSLTGLSMANFDASLTSPYQQLVPGEKWTPTVNQLWGDKNNSIALHPYEPSMYSRAGNYKKFGFSHFYSLQPPEIIDHRAKLGSSPYVSDESAYASTYEQISKANGPKFFQLATMQNHMPYQNWYPDNDFKVGSSEHGAPLDSTESESIQTYASGVNHTDKATADFLRKLDELDKPVTVVFYGDHLPGIYKTASMDTGNSLALHETDYFIWSNKSSGHQSVKVPNSAYSSPNFFMAQVAEHMDARVSPYIAFLTQLHAKVSAMEPPVVNKIQGWDRIPAGQPIYLDAKGDPMNASDFDAKTKQLMHDYRLIQYDVTAGSGYLKSEGFMDVVR</sequence>
<dbReference type="Proteomes" id="UP000028730">
    <property type="component" value="Unassembled WGS sequence"/>
</dbReference>
<feature type="transmembrane region" description="Helical" evidence="8">
    <location>
        <begin position="201"/>
        <end position="220"/>
    </location>
</feature>
<evidence type="ECO:0000256" key="1">
    <source>
        <dbReference type="ARBA" id="ARBA00004651"/>
    </source>
</evidence>
<dbReference type="Gene3D" id="3.40.720.10">
    <property type="entry name" value="Alkaline Phosphatase, subunit A"/>
    <property type="match status" value="1"/>
</dbReference>
<dbReference type="PANTHER" id="PTHR47371:SF3">
    <property type="entry name" value="PHOSPHOGLYCEROL TRANSFERASE I"/>
    <property type="match status" value="1"/>
</dbReference>
<dbReference type="AlphaFoldDB" id="A0A080N2J4"/>
<feature type="region of interest" description="Disordered" evidence="7">
    <location>
        <begin position="1"/>
        <end position="54"/>
    </location>
</feature>
<evidence type="ECO:0000256" key="8">
    <source>
        <dbReference type="SAM" id="Phobius"/>
    </source>
</evidence>
<keyword evidence="10" id="KW-0808">Transferase</keyword>
<feature type="domain" description="Sulfatase N-terminal" evidence="9">
    <location>
        <begin position="344"/>
        <end position="640"/>
    </location>
</feature>
<dbReference type="SUPFAM" id="SSF53649">
    <property type="entry name" value="Alkaline phosphatase-like"/>
    <property type="match status" value="1"/>
</dbReference>
<evidence type="ECO:0000256" key="4">
    <source>
        <dbReference type="ARBA" id="ARBA00022692"/>
    </source>
</evidence>
<evidence type="ECO:0000256" key="6">
    <source>
        <dbReference type="ARBA" id="ARBA00023136"/>
    </source>
</evidence>
<keyword evidence="3" id="KW-1003">Cell membrane</keyword>
<accession>A0A080N2J4</accession>
<reference evidence="10 11" key="1">
    <citation type="journal article" date="2014" name="Appl. Environ. Microbiol.">
        <title>Genomic encyclopedia of type strains of the genus Bifidobacterium.</title>
        <authorList>
            <person name="Milani C."/>
            <person name="Lugli G.A."/>
            <person name="Duranti S."/>
            <person name="Turroni F."/>
            <person name="Bottacini F."/>
            <person name="Mangifesta M."/>
            <person name="Sanchez B."/>
            <person name="Viappiani A."/>
            <person name="Mancabelli L."/>
            <person name="Taminiau B."/>
            <person name="Delcenserie V."/>
            <person name="Barrangou R."/>
            <person name="Margolles A."/>
            <person name="van Sinderen D."/>
            <person name="Ventura M."/>
        </authorList>
    </citation>
    <scope>NUCLEOTIDE SEQUENCE [LARGE SCALE GENOMIC DNA]</scope>
    <source>
        <strain evidence="10 11">DSM 19703</strain>
    </source>
</reference>
<evidence type="ECO:0000313" key="10">
    <source>
        <dbReference type="EMBL" id="KFF31218.1"/>
    </source>
</evidence>
<dbReference type="InterPro" id="IPR050448">
    <property type="entry name" value="OpgB/LTA_synthase_biosynth"/>
</dbReference>
<dbReference type="eggNOG" id="COG1368">
    <property type="taxonomic scope" value="Bacteria"/>
</dbReference>
<dbReference type="GO" id="GO:0016740">
    <property type="term" value="F:transferase activity"/>
    <property type="evidence" value="ECO:0007669"/>
    <property type="project" value="UniProtKB-KW"/>
</dbReference>
<feature type="compositionally biased region" description="Basic and acidic residues" evidence="7">
    <location>
        <begin position="1"/>
        <end position="22"/>
    </location>
</feature>
<keyword evidence="6 8" id="KW-0472">Membrane</keyword>
<protein>
    <submittedName>
        <fullName evidence="10">Phosphoglycerol transferase</fullName>
    </submittedName>
</protein>